<proteinExistence type="predicted"/>
<dbReference type="EMBL" id="UYRU01047420">
    <property type="protein sequence ID" value="VDN09613.1"/>
    <property type="molecule type" value="Genomic_DNA"/>
</dbReference>
<gene>
    <name evidence="1" type="ORF">DILT_LOCUS5444</name>
</gene>
<dbReference type="Proteomes" id="UP000281553">
    <property type="component" value="Unassembled WGS sequence"/>
</dbReference>
<accession>A0A3P7LG19</accession>
<protein>
    <submittedName>
        <fullName evidence="1">Uncharacterized protein</fullName>
    </submittedName>
</protein>
<sequence>MEKLKHLRQNKDLLITRHDKGIGVFLMYRTHYNAKMQFILSEKEIINKTNNDKGRLCPVGTHIHRLYSLPKIQKDGVLVCRILHMKNVSNHGITRWLADNLKPIKSQTVSHISHKNSKLHCELITSNHMGVLINTFSEILVKYTCSTLYLHFLFYSMYRHFGVVAMDSPLGPLLANIFRGKLEAAQL</sequence>
<evidence type="ECO:0000313" key="1">
    <source>
        <dbReference type="EMBL" id="VDN09613.1"/>
    </source>
</evidence>
<organism evidence="1 2">
    <name type="scientific">Dibothriocephalus latus</name>
    <name type="common">Fish tapeworm</name>
    <name type="synonym">Diphyllobothrium latum</name>
    <dbReference type="NCBI Taxonomy" id="60516"/>
    <lineage>
        <taxon>Eukaryota</taxon>
        <taxon>Metazoa</taxon>
        <taxon>Spiralia</taxon>
        <taxon>Lophotrochozoa</taxon>
        <taxon>Platyhelminthes</taxon>
        <taxon>Cestoda</taxon>
        <taxon>Eucestoda</taxon>
        <taxon>Diphyllobothriidea</taxon>
        <taxon>Diphyllobothriidae</taxon>
        <taxon>Dibothriocephalus</taxon>
    </lineage>
</organism>
<evidence type="ECO:0000313" key="2">
    <source>
        <dbReference type="Proteomes" id="UP000281553"/>
    </source>
</evidence>
<reference evidence="1 2" key="1">
    <citation type="submission" date="2018-11" db="EMBL/GenBank/DDBJ databases">
        <authorList>
            <consortium name="Pathogen Informatics"/>
        </authorList>
    </citation>
    <scope>NUCLEOTIDE SEQUENCE [LARGE SCALE GENOMIC DNA]</scope>
</reference>
<keyword evidence="2" id="KW-1185">Reference proteome</keyword>
<feature type="non-terminal residue" evidence="1">
    <location>
        <position position="187"/>
    </location>
</feature>
<dbReference type="AlphaFoldDB" id="A0A3P7LG19"/>
<name>A0A3P7LG19_DIBLA</name>